<organism evidence="2 3">
    <name type="scientific">Trifolium pratense</name>
    <name type="common">Red clover</name>
    <dbReference type="NCBI Taxonomy" id="57577"/>
    <lineage>
        <taxon>Eukaryota</taxon>
        <taxon>Viridiplantae</taxon>
        <taxon>Streptophyta</taxon>
        <taxon>Embryophyta</taxon>
        <taxon>Tracheophyta</taxon>
        <taxon>Spermatophyta</taxon>
        <taxon>Magnoliopsida</taxon>
        <taxon>eudicotyledons</taxon>
        <taxon>Gunneridae</taxon>
        <taxon>Pentapetalae</taxon>
        <taxon>rosids</taxon>
        <taxon>fabids</taxon>
        <taxon>Fabales</taxon>
        <taxon>Fabaceae</taxon>
        <taxon>Papilionoideae</taxon>
        <taxon>50 kb inversion clade</taxon>
        <taxon>NPAAA clade</taxon>
        <taxon>Hologalegina</taxon>
        <taxon>IRL clade</taxon>
        <taxon>Trifolieae</taxon>
        <taxon>Trifolium</taxon>
    </lineage>
</organism>
<gene>
    <name evidence="2" type="ORF">L195_g032326</name>
</gene>
<feature type="region of interest" description="Disordered" evidence="1">
    <location>
        <begin position="1"/>
        <end position="32"/>
    </location>
</feature>
<feature type="compositionally biased region" description="Low complexity" evidence="1">
    <location>
        <begin position="19"/>
        <end position="31"/>
    </location>
</feature>
<feature type="compositionally biased region" description="Basic and acidic residues" evidence="1">
    <location>
        <begin position="1"/>
        <end position="17"/>
    </location>
</feature>
<dbReference type="EMBL" id="ASHM01030556">
    <property type="protein sequence ID" value="PNX76379.1"/>
    <property type="molecule type" value="Genomic_DNA"/>
</dbReference>
<sequence length="101" mass="11279">MRNMREMNLQKREESSFDRSSCASGECSSGGECRRERISERIVRIRGLRIEDNRGIFHLSEGHYVPILPSSSTISNPENVSDAGAGTSAKRSSCIDSDEVW</sequence>
<dbReference type="Proteomes" id="UP000236291">
    <property type="component" value="Unassembled WGS sequence"/>
</dbReference>
<protein>
    <submittedName>
        <fullName evidence="2">Uncharacterized protein</fullName>
    </submittedName>
</protein>
<accession>A0A2K3LCW6</accession>
<comment type="caution">
    <text evidence="2">The sequence shown here is derived from an EMBL/GenBank/DDBJ whole genome shotgun (WGS) entry which is preliminary data.</text>
</comment>
<dbReference type="AlphaFoldDB" id="A0A2K3LCW6"/>
<name>A0A2K3LCW6_TRIPR</name>
<feature type="region of interest" description="Disordered" evidence="1">
    <location>
        <begin position="69"/>
        <end position="101"/>
    </location>
</feature>
<feature type="compositionally biased region" description="Polar residues" evidence="1">
    <location>
        <begin position="69"/>
        <end position="79"/>
    </location>
</feature>
<proteinExistence type="predicted"/>
<evidence type="ECO:0000313" key="2">
    <source>
        <dbReference type="EMBL" id="PNX76379.1"/>
    </source>
</evidence>
<reference evidence="2 3" key="2">
    <citation type="journal article" date="2017" name="Front. Plant Sci.">
        <title>Gene Classification and Mining of Molecular Markers Useful in Red Clover (Trifolium pratense) Breeding.</title>
        <authorList>
            <person name="Istvanek J."/>
            <person name="Dluhosova J."/>
            <person name="Dluhos P."/>
            <person name="Patkova L."/>
            <person name="Nedelnik J."/>
            <person name="Repkova J."/>
        </authorList>
    </citation>
    <scope>NUCLEOTIDE SEQUENCE [LARGE SCALE GENOMIC DNA]</scope>
    <source>
        <strain evidence="3">cv. Tatra</strain>
        <tissue evidence="2">Young leaves</tissue>
    </source>
</reference>
<evidence type="ECO:0000313" key="3">
    <source>
        <dbReference type="Proteomes" id="UP000236291"/>
    </source>
</evidence>
<evidence type="ECO:0000256" key="1">
    <source>
        <dbReference type="SAM" id="MobiDB-lite"/>
    </source>
</evidence>
<reference evidence="2 3" key="1">
    <citation type="journal article" date="2014" name="Am. J. Bot.">
        <title>Genome assembly and annotation for red clover (Trifolium pratense; Fabaceae).</title>
        <authorList>
            <person name="Istvanek J."/>
            <person name="Jaros M."/>
            <person name="Krenek A."/>
            <person name="Repkova J."/>
        </authorList>
    </citation>
    <scope>NUCLEOTIDE SEQUENCE [LARGE SCALE GENOMIC DNA]</scope>
    <source>
        <strain evidence="3">cv. Tatra</strain>
        <tissue evidence="2">Young leaves</tissue>
    </source>
</reference>